<proteinExistence type="predicted"/>
<keyword evidence="2" id="KW-1185">Reference proteome</keyword>
<dbReference type="RefSeq" id="WP_345455652.1">
    <property type="nucleotide sequence ID" value="NZ_BAABHF010000002.1"/>
</dbReference>
<dbReference type="InterPro" id="IPR050509">
    <property type="entry name" value="CoA-transferase_III"/>
</dbReference>
<sequence length="409" mass="43859">MSTHRDQDRPLAGLRVVECATFVAGPSGGMALAQLGADVIRVDPIGGGPDHRRWPVAPAGGSLYWNGLNKGKRSVTVDLSAPEGRELVTALITAPGPQAGILLENTGRAWLSHETLAKRRPDLIQLRIQGHADGRPAVDYTVNAATGVPGVTGPETTAAPVNHVLPAWDLLTGMTATTGLLAALHRRQRTGRGGLIELALADVALASVANLGWLAEAQTTGRDRAKQGNHLYGSFGVDFPTRDRRRVMVVALTASQWRSLCRVTGTEKVFAAMEEALRADFSQDADRYRWRKMIEPILRPWFEDRTAEEAGRELGAARVLWGPYRTFTEVLERERENPLIADVEQPGAGAVASAGSPLRWSGTGPVPPVAAPRLGAHTHEVLSDVLGLTQADLSRLSRAGVIRGASPDR</sequence>
<dbReference type="GO" id="GO:0016853">
    <property type="term" value="F:isomerase activity"/>
    <property type="evidence" value="ECO:0007669"/>
    <property type="project" value="UniProtKB-KW"/>
</dbReference>
<gene>
    <name evidence="1" type="ORF">GCM10023191_000620</name>
</gene>
<keyword evidence="1" id="KW-0413">Isomerase</keyword>
<dbReference type="EMBL" id="BAABHF010000002">
    <property type="protein sequence ID" value="GAA4481536.1"/>
    <property type="molecule type" value="Genomic_DNA"/>
</dbReference>
<organism evidence="1 2">
    <name type="scientific">Actinoallomurus oryzae</name>
    <dbReference type="NCBI Taxonomy" id="502180"/>
    <lineage>
        <taxon>Bacteria</taxon>
        <taxon>Bacillati</taxon>
        <taxon>Actinomycetota</taxon>
        <taxon>Actinomycetes</taxon>
        <taxon>Streptosporangiales</taxon>
        <taxon>Thermomonosporaceae</taxon>
        <taxon>Actinoallomurus</taxon>
    </lineage>
</organism>
<dbReference type="PANTHER" id="PTHR48228:SF5">
    <property type="entry name" value="ALPHA-METHYLACYL-COA RACEMASE"/>
    <property type="match status" value="1"/>
</dbReference>
<reference evidence="2" key="1">
    <citation type="journal article" date="2019" name="Int. J. Syst. Evol. Microbiol.">
        <title>The Global Catalogue of Microorganisms (GCM) 10K type strain sequencing project: providing services to taxonomists for standard genome sequencing and annotation.</title>
        <authorList>
            <consortium name="The Broad Institute Genomics Platform"/>
            <consortium name="The Broad Institute Genome Sequencing Center for Infectious Disease"/>
            <person name="Wu L."/>
            <person name="Ma J."/>
        </authorList>
    </citation>
    <scope>NUCLEOTIDE SEQUENCE [LARGE SCALE GENOMIC DNA]</scope>
    <source>
        <strain evidence="2">JCM 17933</strain>
    </source>
</reference>
<comment type="caution">
    <text evidence="1">The sequence shown here is derived from an EMBL/GenBank/DDBJ whole genome shotgun (WGS) entry which is preliminary data.</text>
</comment>
<protein>
    <submittedName>
        <fullName evidence="1">2-methylfumaryl-CoA isomerase</fullName>
    </submittedName>
</protein>
<dbReference type="SUPFAM" id="SSF89796">
    <property type="entry name" value="CoA-transferase family III (CaiB/BaiF)"/>
    <property type="match status" value="1"/>
</dbReference>
<dbReference type="Pfam" id="PF02515">
    <property type="entry name" value="CoA_transf_3"/>
    <property type="match status" value="1"/>
</dbReference>
<name>A0ABP8P6Z7_9ACTN</name>
<dbReference type="Proteomes" id="UP001500503">
    <property type="component" value="Unassembled WGS sequence"/>
</dbReference>
<accession>A0ABP8P6Z7</accession>
<dbReference type="Gene3D" id="3.30.1540.10">
    <property type="entry name" value="formyl-coa transferase, domain 3"/>
    <property type="match status" value="1"/>
</dbReference>
<evidence type="ECO:0000313" key="2">
    <source>
        <dbReference type="Proteomes" id="UP001500503"/>
    </source>
</evidence>
<evidence type="ECO:0000313" key="1">
    <source>
        <dbReference type="EMBL" id="GAA4481536.1"/>
    </source>
</evidence>
<dbReference type="InterPro" id="IPR044855">
    <property type="entry name" value="CoA-Trfase_III_dom3_sf"/>
</dbReference>
<dbReference type="Gene3D" id="3.40.50.10540">
    <property type="entry name" value="Crotonobetainyl-coa:carnitine coa-transferase, domain 1"/>
    <property type="match status" value="1"/>
</dbReference>
<dbReference type="InterPro" id="IPR003673">
    <property type="entry name" value="CoA-Trfase_fam_III"/>
</dbReference>
<dbReference type="InterPro" id="IPR023606">
    <property type="entry name" value="CoA-Trfase_III_dom_1_sf"/>
</dbReference>
<dbReference type="PANTHER" id="PTHR48228">
    <property type="entry name" value="SUCCINYL-COA--D-CITRAMALATE COA-TRANSFERASE"/>
    <property type="match status" value="1"/>
</dbReference>